<protein>
    <submittedName>
        <fullName evidence="1">Uncharacterized protein</fullName>
    </submittedName>
</protein>
<accession>A0A520RYA1</accession>
<dbReference type="Proteomes" id="UP000316199">
    <property type="component" value="Unassembled WGS sequence"/>
</dbReference>
<evidence type="ECO:0000313" key="2">
    <source>
        <dbReference type="Proteomes" id="UP000316199"/>
    </source>
</evidence>
<dbReference type="InterPro" id="IPR023606">
    <property type="entry name" value="CoA-Trfase_III_dom_1_sf"/>
</dbReference>
<reference evidence="1 2" key="1">
    <citation type="submission" date="2019-02" db="EMBL/GenBank/DDBJ databases">
        <title>Prokaryotic population dynamics and viral predation in marine succession experiment using metagenomics: the confinement effect.</title>
        <authorList>
            <person name="Haro-Moreno J.M."/>
            <person name="Rodriguez-Valera F."/>
            <person name="Lopez-Perez M."/>
        </authorList>
    </citation>
    <scope>NUCLEOTIDE SEQUENCE [LARGE SCALE GENOMIC DNA]</scope>
    <source>
        <strain evidence="1">MED-G157</strain>
    </source>
</reference>
<dbReference type="AlphaFoldDB" id="A0A520RYA1"/>
<gene>
    <name evidence="1" type="ORF">EVA68_07645</name>
</gene>
<dbReference type="Gene3D" id="3.40.50.10540">
    <property type="entry name" value="Crotonobetainyl-coa:carnitine coa-transferase, domain 1"/>
    <property type="match status" value="1"/>
</dbReference>
<sequence>MSPSFLGTHVNKRSMTLNVRTIEAIKIIKKLLLTADVVYCSVSGYGQEGPWLVQPPTTALFKRNRE</sequence>
<proteinExistence type="predicted"/>
<dbReference type="EMBL" id="SHAG01000045">
    <property type="protein sequence ID" value="RZO75178.1"/>
    <property type="molecule type" value="Genomic_DNA"/>
</dbReference>
<organism evidence="1 2">
    <name type="scientific">OM182 bacterium</name>
    <dbReference type="NCBI Taxonomy" id="2510334"/>
    <lineage>
        <taxon>Bacteria</taxon>
        <taxon>Pseudomonadati</taxon>
        <taxon>Pseudomonadota</taxon>
        <taxon>Gammaproteobacteria</taxon>
        <taxon>OMG group</taxon>
        <taxon>OM182 clade</taxon>
    </lineage>
</organism>
<evidence type="ECO:0000313" key="1">
    <source>
        <dbReference type="EMBL" id="RZO75178.1"/>
    </source>
</evidence>
<dbReference type="SUPFAM" id="SSF89796">
    <property type="entry name" value="CoA-transferase family III (CaiB/BaiF)"/>
    <property type="match status" value="1"/>
</dbReference>
<comment type="caution">
    <text evidence="1">The sequence shown here is derived from an EMBL/GenBank/DDBJ whole genome shotgun (WGS) entry which is preliminary data.</text>
</comment>
<name>A0A520RYA1_9GAMM</name>